<evidence type="ECO:0000256" key="4">
    <source>
        <dbReference type="ARBA" id="ARBA00022475"/>
    </source>
</evidence>
<feature type="transmembrane region" description="Helical" evidence="13">
    <location>
        <begin position="146"/>
        <end position="164"/>
    </location>
</feature>
<dbReference type="Pfam" id="PF02705">
    <property type="entry name" value="K_trans"/>
    <property type="match status" value="1"/>
</dbReference>
<dbReference type="Proteomes" id="UP000256900">
    <property type="component" value="Unassembled WGS sequence"/>
</dbReference>
<evidence type="ECO:0000256" key="3">
    <source>
        <dbReference type="ARBA" id="ARBA00022448"/>
    </source>
</evidence>
<evidence type="ECO:0000256" key="10">
    <source>
        <dbReference type="ARBA" id="ARBA00022989"/>
    </source>
</evidence>
<evidence type="ECO:0000256" key="11">
    <source>
        <dbReference type="ARBA" id="ARBA00023065"/>
    </source>
</evidence>
<evidence type="ECO:0000259" key="14">
    <source>
        <dbReference type="Pfam" id="PF02705"/>
    </source>
</evidence>
<dbReference type="AlphaFoldDB" id="A0A3D9Z206"/>
<dbReference type="PANTHER" id="PTHR30540:SF79">
    <property type="entry name" value="LOW AFFINITY POTASSIUM TRANSPORT SYSTEM PROTEIN KUP"/>
    <property type="match status" value="1"/>
</dbReference>
<proteinExistence type="inferred from homology"/>
<feature type="transmembrane region" description="Helical" evidence="13">
    <location>
        <begin position="216"/>
        <end position="240"/>
    </location>
</feature>
<name>A0A3D9Z206_9HYPH</name>
<keyword evidence="9 13" id="KW-0630">Potassium</keyword>
<comment type="similarity">
    <text evidence="2 13">Belongs to the HAK/KUP transporter (TC 2.A.72) family.</text>
</comment>
<feature type="transmembrane region" description="Helical" evidence="13">
    <location>
        <begin position="429"/>
        <end position="447"/>
    </location>
</feature>
<evidence type="ECO:0000256" key="8">
    <source>
        <dbReference type="ARBA" id="ARBA00022847"/>
    </source>
</evidence>
<keyword evidence="8 13" id="KW-0769">Symport</keyword>
<dbReference type="InterPro" id="IPR023051">
    <property type="entry name" value="Kup"/>
</dbReference>
<feature type="domain" description="K+ potassium transporter C-terminal" evidence="15">
    <location>
        <begin position="481"/>
        <end position="631"/>
    </location>
</feature>
<evidence type="ECO:0000256" key="1">
    <source>
        <dbReference type="ARBA" id="ARBA00004141"/>
    </source>
</evidence>
<sequence>MPQDKSADPNRPASQTSRSLAGIGLAALGVVFGDIGTSPLYTLKTVLDVTGGASQQHVLGVLSLLIWTLIIVTSIKYVSFAMRVDNDGEGGILALMSLLGIKRRQRPLIVAVGLFGAALIYGDGAITPAISVLSALEGLQIAAPQLHNFILPLTVVILIGLFAAQPLGTAKIGRAFGPVMLLWFVAIAVLGLMSLARHPAVLVALSPTYAASFLIHGGWVSFLVLGAVFLCVTGAEALYADMGHFGAGPIRLAWYVVVFPSLILNYAGQAALVAAGGATEGNIFYQLCPHPLLMPFIVLATAATIIASQSIISGAFSMTRQAINLGWLPRLKITQTSKEGFGQIYVGAVNWILMVATIGLALAFRKSDNLASAYGIAVSATMLMTTVLLFIAMREIWGWSLAAAGAVAGCFFIVDLSFFLANMTKLAEGGYVPLALAALVYGVMYIWHRGIQAVGWKIAAITTPLKDFCANLQSRNIVRVPGTAVFLTRAQSATPPIVAWYVRTCRSLHRQVIAVSVVMEQRAYVGKAERVTLEEVWPGFWRAVAHYGFMQRPNVPALALALHAKDPRIDLSDVVYFIGTETVVPSKNRKSAMPRWQEAIFAALDRNAAHLSDFLQLPPEQVVEIGRQIPI</sequence>
<protein>
    <recommendedName>
        <fullName evidence="13">Probable potassium transport system protein Kup</fullName>
    </recommendedName>
</protein>
<dbReference type="Pfam" id="PF22776">
    <property type="entry name" value="K_trans_C"/>
    <property type="match status" value="1"/>
</dbReference>
<dbReference type="InterPro" id="IPR053951">
    <property type="entry name" value="K_trans_N"/>
</dbReference>
<feature type="transmembrane region" description="Helical" evidence="13">
    <location>
        <begin position="108"/>
        <end position="126"/>
    </location>
</feature>
<evidence type="ECO:0000313" key="17">
    <source>
        <dbReference type="Proteomes" id="UP000256900"/>
    </source>
</evidence>
<evidence type="ECO:0000256" key="6">
    <source>
        <dbReference type="ARBA" id="ARBA00022538"/>
    </source>
</evidence>
<evidence type="ECO:0000256" key="2">
    <source>
        <dbReference type="ARBA" id="ARBA00007019"/>
    </source>
</evidence>
<dbReference type="PANTHER" id="PTHR30540">
    <property type="entry name" value="OSMOTIC STRESS POTASSIUM TRANSPORTER"/>
    <property type="match status" value="1"/>
</dbReference>
<evidence type="ECO:0000256" key="7">
    <source>
        <dbReference type="ARBA" id="ARBA00022692"/>
    </source>
</evidence>
<dbReference type="InterPro" id="IPR003855">
    <property type="entry name" value="K+_transporter"/>
</dbReference>
<accession>A0A3D9Z206</accession>
<dbReference type="HAMAP" id="MF_01522">
    <property type="entry name" value="Kup"/>
    <property type="match status" value="1"/>
</dbReference>
<dbReference type="GO" id="GO:0015079">
    <property type="term" value="F:potassium ion transmembrane transporter activity"/>
    <property type="evidence" value="ECO:0007669"/>
    <property type="project" value="UniProtKB-UniRule"/>
</dbReference>
<gene>
    <name evidence="13" type="primary">kup</name>
    <name evidence="16" type="ORF">DES32_0959</name>
</gene>
<keyword evidence="4 13" id="KW-1003">Cell membrane</keyword>
<keyword evidence="17" id="KW-1185">Reference proteome</keyword>
<comment type="catalytic activity">
    <reaction evidence="13">
        <text>K(+)(in) + H(+)(in) = K(+)(out) + H(+)(out)</text>
        <dbReference type="Rhea" id="RHEA:28490"/>
        <dbReference type="ChEBI" id="CHEBI:15378"/>
        <dbReference type="ChEBI" id="CHEBI:29103"/>
    </reaction>
</comment>
<feature type="transmembrane region" description="Helical" evidence="13">
    <location>
        <begin position="399"/>
        <end position="423"/>
    </location>
</feature>
<evidence type="ECO:0000256" key="13">
    <source>
        <dbReference type="HAMAP-Rule" id="MF_01522"/>
    </source>
</evidence>
<evidence type="ECO:0000259" key="15">
    <source>
        <dbReference type="Pfam" id="PF22776"/>
    </source>
</evidence>
<feature type="domain" description="K+ potassium transporter integral membrane" evidence="14">
    <location>
        <begin position="25"/>
        <end position="469"/>
    </location>
</feature>
<feature type="transmembrane region" description="Helical" evidence="13">
    <location>
        <begin position="58"/>
        <end position="78"/>
    </location>
</feature>
<dbReference type="GO" id="GO:0015293">
    <property type="term" value="F:symporter activity"/>
    <property type="evidence" value="ECO:0007669"/>
    <property type="project" value="UniProtKB-UniRule"/>
</dbReference>
<organism evidence="16 17">
    <name type="scientific">Methylovirgula ligni</name>
    <dbReference type="NCBI Taxonomy" id="569860"/>
    <lineage>
        <taxon>Bacteria</taxon>
        <taxon>Pseudomonadati</taxon>
        <taxon>Pseudomonadota</taxon>
        <taxon>Alphaproteobacteria</taxon>
        <taxon>Hyphomicrobiales</taxon>
        <taxon>Beijerinckiaceae</taxon>
        <taxon>Methylovirgula</taxon>
    </lineage>
</organism>
<dbReference type="InterPro" id="IPR053952">
    <property type="entry name" value="K_trans_C"/>
</dbReference>
<keyword evidence="7 13" id="KW-0812">Transmembrane</keyword>
<keyword evidence="5" id="KW-0997">Cell inner membrane</keyword>
<evidence type="ECO:0000256" key="9">
    <source>
        <dbReference type="ARBA" id="ARBA00022958"/>
    </source>
</evidence>
<feature type="transmembrane region" description="Helical" evidence="13">
    <location>
        <begin position="252"/>
        <end position="272"/>
    </location>
</feature>
<keyword evidence="3 13" id="KW-0813">Transport</keyword>
<keyword evidence="6 13" id="KW-0633">Potassium transport</keyword>
<comment type="subcellular location">
    <subcellularLocation>
        <location evidence="13">Cell membrane</location>
        <topology evidence="13">Multi-pass membrane protein</topology>
    </subcellularLocation>
    <subcellularLocation>
        <location evidence="1">Membrane</location>
        <topology evidence="1">Multi-pass membrane protein</topology>
    </subcellularLocation>
</comment>
<feature type="transmembrane region" description="Helical" evidence="13">
    <location>
        <begin position="370"/>
        <end position="392"/>
    </location>
</feature>
<dbReference type="GO" id="GO:0005886">
    <property type="term" value="C:plasma membrane"/>
    <property type="evidence" value="ECO:0007669"/>
    <property type="project" value="UniProtKB-SubCell"/>
</dbReference>
<reference evidence="16 17" key="1">
    <citation type="submission" date="2018-08" db="EMBL/GenBank/DDBJ databases">
        <title>Genomic Encyclopedia of Type Strains, Phase IV (KMG-IV): sequencing the most valuable type-strain genomes for metagenomic binning, comparative biology and taxonomic classification.</title>
        <authorList>
            <person name="Goeker M."/>
        </authorList>
    </citation>
    <scope>NUCLEOTIDE SEQUENCE [LARGE SCALE GENOMIC DNA]</scope>
    <source>
        <strain evidence="16 17">BW863</strain>
    </source>
</reference>
<evidence type="ECO:0000313" key="16">
    <source>
        <dbReference type="EMBL" id="REF87339.1"/>
    </source>
</evidence>
<feature type="transmembrane region" description="Helical" evidence="13">
    <location>
        <begin position="176"/>
        <end position="196"/>
    </location>
</feature>
<comment type="function">
    <text evidence="13">Transport of potassium into the cell. Likely operates as a K(+):H(+) symporter.</text>
</comment>
<comment type="caution">
    <text evidence="16">The sequence shown here is derived from an EMBL/GenBank/DDBJ whole genome shotgun (WGS) entry which is preliminary data.</text>
</comment>
<dbReference type="EMBL" id="QUMO01000002">
    <property type="protein sequence ID" value="REF87339.1"/>
    <property type="molecule type" value="Genomic_DNA"/>
</dbReference>
<keyword evidence="10 13" id="KW-1133">Transmembrane helix</keyword>
<dbReference type="RefSeq" id="WP_245411175.1">
    <property type="nucleotide sequence ID" value="NZ_CP025086.1"/>
</dbReference>
<feature type="transmembrane region" description="Helical" evidence="13">
    <location>
        <begin position="20"/>
        <end position="38"/>
    </location>
</feature>
<keyword evidence="11 13" id="KW-0406">Ion transport</keyword>
<evidence type="ECO:0000256" key="12">
    <source>
        <dbReference type="ARBA" id="ARBA00023136"/>
    </source>
</evidence>
<feature type="transmembrane region" description="Helical" evidence="13">
    <location>
        <begin position="340"/>
        <end position="364"/>
    </location>
</feature>
<feature type="transmembrane region" description="Helical" evidence="13">
    <location>
        <begin position="292"/>
        <end position="319"/>
    </location>
</feature>
<keyword evidence="12 13" id="KW-0472">Membrane</keyword>
<evidence type="ECO:0000256" key="5">
    <source>
        <dbReference type="ARBA" id="ARBA00022519"/>
    </source>
</evidence>